<reference evidence="2" key="1">
    <citation type="submission" date="2021-10" db="EMBL/GenBank/DDBJ databases">
        <authorList>
            <person name="Piombo E."/>
        </authorList>
    </citation>
    <scope>NUCLEOTIDE SEQUENCE</scope>
</reference>
<feature type="compositionally biased region" description="Basic and acidic residues" evidence="1">
    <location>
        <begin position="531"/>
        <end position="555"/>
    </location>
</feature>
<dbReference type="OrthoDB" id="5137810at2759"/>
<gene>
    <name evidence="2" type="ORF">CSOL1703_00003884</name>
</gene>
<dbReference type="EMBL" id="CABFOC020000002">
    <property type="protein sequence ID" value="CAH0040333.1"/>
    <property type="molecule type" value="Genomic_DNA"/>
</dbReference>
<accession>A0A9N9W1E2</accession>
<feature type="region of interest" description="Disordered" evidence="1">
    <location>
        <begin position="468"/>
        <end position="501"/>
    </location>
</feature>
<organism evidence="2 3">
    <name type="scientific">Clonostachys solani</name>
    <dbReference type="NCBI Taxonomy" id="160281"/>
    <lineage>
        <taxon>Eukaryota</taxon>
        <taxon>Fungi</taxon>
        <taxon>Dikarya</taxon>
        <taxon>Ascomycota</taxon>
        <taxon>Pezizomycotina</taxon>
        <taxon>Sordariomycetes</taxon>
        <taxon>Hypocreomycetidae</taxon>
        <taxon>Hypocreales</taxon>
        <taxon>Bionectriaceae</taxon>
        <taxon>Clonostachys</taxon>
    </lineage>
</organism>
<protein>
    <submittedName>
        <fullName evidence="2">Uncharacterized protein</fullName>
    </submittedName>
</protein>
<feature type="region of interest" description="Disordered" evidence="1">
    <location>
        <begin position="178"/>
        <end position="197"/>
    </location>
</feature>
<proteinExistence type="predicted"/>
<sequence>MASKQSPTFRFQAWHISKDFDVESLEENRQMASFVENHVSRQLKGLISIGPVVPTRAYPTLAVARSIRIRLKRPTMDWEGNMRQLSKVELPAIIKRYFKVKLNKTLDFYNAFAEELAPDQIPEYGKVLVSADLQRKVRDVLSRVREEAWGDLAVGIQDGKFNAAKFISERSRAPRKRLRGDYYSPRSLTPSTASIRSESPADSIFGIKPNAKLRIATKNLAELHRRRSSSVSSASSVCSMSPVELEKSKSTVSAMCGTSTFDDESETDVAAMSCETPTTSNEGKSTFSFVYDTPPNQSQGQPSSKVSVVCGTTRTKNRVRRTSSVSFVSSPLATEKNIETEETVSLTFDSSTNQTRVHRSSSSISFVPSPVTVEEEIEPEDALQLVPHAPLTRKLTRKTSTVSIVHESITSQEAQTQPTVTFEEEEETLLDIDQEIHSPPEYIDESPLDESEDVSPILRFVDELLSESEPDFEPPIPATPEPVKEMKKVDGGKSGPFTTIVPGKAADAEKERIVEQIVEVDTPTSISPETPVEKESESSHRLKGDSHVENTKKSAPEPVWDDEEGEITLVEDPELMASTPVKAVSPEKVKPRRSVTFDLEPNVIGEPAMIDEANIFEEPQMIEEPKLKPAPSFACEPVLEPSEEEPESLVYEIPQNLVEEEIIETILPPEVEEEAPDLPEVFAAGSCLAYIMLPQTNLAMIFFQRPDDMIQFGLLSKSDIGRHDVSLCIGSPITRAAPNSPLQALKKDGTIALYFQRPIDFPHQRPIIAECKMVQDGDMITWEVRNIDLKMSATLQPRSDIGYKRVLFLESESRPGEVVAASCSQDNKWRVAHTPITMPISTGSFSFTTAGISGVGGNVSDFFRIRSLNEKEVVQCEIEGLRSWPGLGDQEISEAKIQVARKPLNWHGKTPCAFPLSCALVEGNKAALIGVLCRTDDNGLQLYRGHPWWDEFKKPELICKVKNGSNFLYIKDWGDILYLTPDGDMSRAHVTLHRNNSVTVNIHSALQISDAMSVMLGEDFFA</sequence>
<comment type="caution">
    <text evidence="2">The sequence shown here is derived from an EMBL/GenBank/DDBJ whole genome shotgun (WGS) entry which is preliminary data.</text>
</comment>
<evidence type="ECO:0000313" key="2">
    <source>
        <dbReference type="EMBL" id="CAH0040333.1"/>
    </source>
</evidence>
<dbReference type="Proteomes" id="UP000775872">
    <property type="component" value="Unassembled WGS sequence"/>
</dbReference>
<feature type="region of interest" description="Disordered" evidence="1">
    <location>
        <begin position="521"/>
        <end position="559"/>
    </location>
</feature>
<evidence type="ECO:0000313" key="3">
    <source>
        <dbReference type="Proteomes" id="UP000775872"/>
    </source>
</evidence>
<feature type="compositionally biased region" description="Basic and acidic residues" evidence="1">
    <location>
        <begin position="482"/>
        <end position="491"/>
    </location>
</feature>
<keyword evidence="3" id="KW-1185">Reference proteome</keyword>
<feature type="compositionally biased region" description="Polar residues" evidence="1">
    <location>
        <begin position="186"/>
        <end position="197"/>
    </location>
</feature>
<name>A0A9N9W1E2_9HYPO</name>
<dbReference type="AlphaFoldDB" id="A0A9N9W1E2"/>
<evidence type="ECO:0000256" key="1">
    <source>
        <dbReference type="SAM" id="MobiDB-lite"/>
    </source>
</evidence>